<proteinExistence type="predicted"/>
<organism evidence="2 3">
    <name type="scientific">Pontibacter rugosus</name>
    <dbReference type="NCBI Taxonomy" id="1745966"/>
    <lineage>
        <taxon>Bacteria</taxon>
        <taxon>Pseudomonadati</taxon>
        <taxon>Bacteroidota</taxon>
        <taxon>Cytophagia</taxon>
        <taxon>Cytophagales</taxon>
        <taxon>Hymenobacteraceae</taxon>
        <taxon>Pontibacter</taxon>
    </lineage>
</organism>
<evidence type="ECO:0000313" key="2">
    <source>
        <dbReference type="EMBL" id="MFD1185512.1"/>
    </source>
</evidence>
<reference evidence="3" key="1">
    <citation type="journal article" date="2019" name="Int. J. Syst. Evol. Microbiol.">
        <title>The Global Catalogue of Microorganisms (GCM) 10K type strain sequencing project: providing services to taxonomists for standard genome sequencing and annotation.</title>
        <authorList>
            <consortium name="The Broad Institute Genomics Platform"/>
            <consortium name="The Broad Institute Genome Sequencing Center for Infectious Disease"/>
            <person name="Wu L."/>
            <person name="Ma J."/>
        </authorList>
    </citation>
    <scope>NUCLEOTIDE SEQUENCE [LARGE SCALE GENOMIC DNA]</scope>
    <source>
        <strain evidence="3">JCM 31319</strain>
    </source>
</reference>
<protein>
    <recommendedName>
        <fullName evidence="1">DUF7149 domain-containing protein</fullName>
    </recommendedName>
</protein>
<keyword evidence="3" id="KW-1185">Reference proteome</keyword>
<gene>
    <name evidence="2" type="ORF">ACFQ2O_04765</name>
</gene>
<sequence length="83" mass="9620">MLQHHTLRPKQALNKAYLCLKTSRTDIELFRKALLTLLKIINLAESEEHAKNHLRGFLKLAFYDKYGVNTKGKTDMVIHQADN</sequence>
<name>A0ABW3SKX7_9BACT</name>
<comment type="caution">
    <text evidence="2">The sequence shown here is derived from an EMBL/GenBank/DDBJ whole genome shotgun (WGS) entry which is preliminary data.</text>
</comment>
<evidence type="ECO:0000313" key="3">
    <source>
        <dbReference type="Proteomes" id="UP001597094"/>
    </source>
</evidence>
<evidence type="ECO:0000259" key="1">
    <source>
        <dbReference type="Pfam" id="PF23653"/>
    </source>
</evidence>
<accession>A0ABW3SKX7</accession>
<dbReference type="Pfam" id="PF23653">
    <property type="entry name" value="DUF7149"/>
    <property type="match status" value="1"/>
</dbReference>
<dbReference type="RefSeq" id="WP_377523266.1">
    <property type="nucleotide sequence ID" value="NZ_JBHTLD010000025.1"/>
</dbReference>
<dbReference type="Proteomes" id="UP001597094">
    <property type="component" value="Unassembled WGS sequence"/>
</dbReference>
<dbReference type="EMBL" id="JBHTLD010000025">
    <property type="protein sequence ID" value="MFD1185512.1"/>
    <property type="molecule type" value="Genomic_DNA"/>
</dbReference>
<dbReference type="InterPro" id="IPR055573">
    <property type="entry name" value="DUF7149"/>
</dbReference>
<feature type="domain" description="DUF7149" evidence="1">
    <location>
        <begin position="8"/>
        <end position="81"/>
    </location>
</feature>